<comment type="caution">
    <text evidence="3">The sequence shown here is derived from an EMBL/GenBank/DDBJ whole genome shotgun (WGS) entry which is preliminary data.</text>
</comment>
<accession>A0ABW3TLD3</accession>
<dbReference type="CDD" id="cd17631">
    <property type="entry name" value="FACL_FadD13-like"/>
    <property type="match status" value="1"/>
</dbReference>
<name>A0ABW3TLD3_9MICO</name>
<dbReference type="Proteomes" id="UP001597181">
    <property type="component" value="Unassembled WGS sequence"/>
</dbReference>
<dbReference type="EMBL" id="JBHTLY010000002">
    <property type="protein sequence ID" value="MFD1201531.1"/>
    <property type="molecule type" value="Genomic_DNA"/>
</dbReference>
<evidence type="ECO:0000259" key="1">
    <source>
        <dbReference type="Pfam" id="PF00501"/>
    </source>
</evidence>
<dbReference type="NCBIfam" id="NF004837">
    <property type="entry name" value="PRK06187.1"/>
    <property type="match status" value="1"/>
</dbReference>
<dbReference type="Gene3D" id="3.40.50.12780">
    <property type="entry name" value="N-terminal domain of ligase-like"/>
    <property type="match status" value="1"/>
</dbReference>
<dbReference type="GO" id="GO:0016874">
    <property type="term" value="F:ligase activity"/>
    <property type="evidence" value="ECO:0007669"/>
    <property type="project" value="UniProtKB-KW"/>
</dbReference>
<dbReference type="InterPro" id="IPR000873">
    <property type="entry name" value="AMP-dep_synth/lig_dom"/>
</dbReference>
<feature type="domain" description="AMP-dependent synthetase/ligase" evidence="1">
    <location>
        <begin position="12"/>
        <end position="374"/>
    </location>
</feature>
<gene>
    <name evidence="3" type="ORF">ACFQ3U_06460</name>
</gene>
<organism evidence="3 4">
    <name type="scientific">Leucobacter albus</name>
    <dbReference type="NCBI Taxonomy" id="272210"/>
    <lineage>
        <taxon>Bacteria</taxon>
        <taxon>Bacillati</taxon>
        <taxon>Actinomycetota</taxon>
        <taxon>Actinomycetes</taxon>
        <taxon>Micrococcales</taxon>
        <taxon>Microbacteriaceae</taxon>
        <taxon>Leucobacter</taxon>
    </lineage>
</organism>
<dbReference type="SUPFAM" id="SSF56801">
    <property type="entry name" value="Acetyl-CoA synthetase-like"/>
    <property type="match status" value="1"/>
</dbReference>
<dbReference type="InterPro" id="IPR045851">
    <property type="entry name" value="AMP-bd_C_sf"/>
</dbReference>
<keyword evidence="4" id="KW-1185">Reference proteome</keyword>
<evidence type="ECO:0000313" key="3">
    <source>
        <dbReference type="EMBL" id="MFD1201531.1"/>
    </source>
</evidence>
<evidence type="ECO:0000259" key="2">
    <source>
        <dbReference type="Pfam" id="PF13193"/>
    </source>
</evidence>
<dbReference type="InterPro" id="IPR042099">
    <property type="entry name" value="ANL_N_sf"/>
</dbReference>
<dbReference type="Gene3D" id="3.30.300.30">
    <property type="match status" value="1"/>
</dbReference>
<dbReference type="PANTHER" id="PTHR43767">
    <property type="entry name" value="LONG-CHAIN-FATTY-ACID--COA LIGASE"/>
    <property type="match status" value="1"/>
</dbReference>
<dbReference type="Pfam" id="PF13193">
    <property type="entry name" value="AMP-binding_C"/>
    <property type="match status" value="1"/>
</dbReference>
<dbReference type="Pfam" id="PF00501">
    <property type="entry name" value="AMP-binding"/>
    <property type="match status" value="1"/>
</dbReference>
<dbReference type="InterPro" id="IPR050237">
    <property type="entry name" value="ATP-dep_AMP-bd_enzyme"/>
</dbReference>
<dbReference type="InterPro" id="IPR020845">
    <property type="entry name" value="AMP-binding_CS"/>
</dbReference>
<dbReference type="InterPro" id="IPR025110">
    <property type="entry name" value="AMP-bd_C"/>
</dbReference>
<keyword evidence="3" id="KW-0436">Ligase</keyword>
<dbReference type="PROSITE" id="PS00455">
    <property type="entry name" value="AMP_BINDING"/>
    <property type="match status" value="1"/>
</dbReference>
<proteinExistence type="predicted"/>
<evidence type="ECO:0000313" key="4">
    <source>
        <dbReference type="Proteomes" id="UP001597181"/>
    </source>
</evidence>
<protein>
    <submittedName>
        <fullName evidence="3">Long-chain fatty acid--CoA ligase</fullName>
    </submittedName>
</protein>
<reference evidence="4" key="1">
    <citation type="journal article" date="2019" name="Int. J. Syst. Evol. Microbiol.">
        <title>The Global Catalogue of Microorganisms (GCM) 10K type strain sequencing project: providing services to taxonomists for standard genome sequencing and annotation.</title>
        <authorList>
            <consortium name="The Broad Institute Genomics Platform"/>
            <consortium name="The Broad Institute Genome Sequencing Center for Infectious Disease"/>
            <person name="Wu L."/>
            <person name="Ma J."/>
        </authorList>
    </citation>
    <scope>NUCLEOTIDE SEQUENCE [LARGE SCALE GENOMIC DNA]</scope>
    <source>
        <strain evidence="4">CCUG 50213</strain>
    </source>
</reference>
<dbReference type="RefSeq" id="WP_343958050.1">
    <property type="nucleotide sequence ID" value="NZ_BAAAKZ010000002.1"/>
</dbReference>
<feature type="domain" description="AMP-binding enzyme C-terminal" evidence="2">
    <location>
        <begin position="424"/>
        <end position="501"/>
    </location>
</feature>
<dbReference type="PANTHER" id="PTHR43767:SF1">
    <property type="entry name" value="NONRIBOSOMAL PEPTIDE SYNTHASE PES1 (EUROFUNG)-RELATED"/>
    <property type="match status" value="1"/>
</dbReference>
<sequence length="521" mass="55652">MSVPLGKWVSIHALRTGDRPALVDVETDTSITFRELDERTTRLASALRERGVAAGDRVAVCALNSPAMLEILFAVAKLDAVTVLINHRLTATEINFILADSGATLAFASTPLQEAVIAATAGTSVTETIPLLTAAERRAGAQSEFEQLIDSGDPGAPLPEVDPDSAALLMYTSGTTGKPKGAVLSHANLFWVSLYHNSMETGLSPRDRNIVVAPMFHVGGLAVYTLATLYWGGSNYILEAFAPATWAAAVEKYACTKAFAVPTMWTAILRSGELDAHDTSSLNVAITGGAPCPIPVIEGLKAKGMAFIEGFGMTETAAAASSLSSEFITTKAGSIGKPSPNVDFRVVDKQGRDVEGDTVGELILRGPSVFSGYWNRPDANAESFRDGWFFTGDLARIDADGFYFLVDRKKDMVISGGENVYPIEVEQVLHTHDGITDVSVIGTPHDYWGEAVTAIIVSGGASNSEDLAASLDKHARTHLAGFKVPRRYFVVEALPLTATGKVRKVELREWVKELTPIGEPQ</sequence>